<dbReference type="Proteomes" id="UP000663852">
    <property type="component" value="Unassembled WGS sequence"/>
</dbReference>
<feature type="non-terminal residue" evidence="1">
    <location>
        <position position="1"/>
    </location>
</feature>
<sequence length="57" mass="6688">TAYRTVPWLIHTVPYRGLSIPYRTVPPYFFFFLYRTVPGRDGTVRYGAGTAYRRSLI</sequence>
<protein>
    <submittedName>
        <fullName evidence="1">Uncharacterized protein</fullName>
    </submittedName>
</protein>
<organism evidence="1 2">
    <name type="scientific">Adineta ricciae</name>
    <name type="common">Rotifer</name>
    <dbReference type="NCBI Taxonomy" id="249248"/>
    <lineage>
        <taxon>Eukaryota</taxon>
        <taxon>Metazoa</taxon>
        <taxon>Spiralia</taxon>
        <taxon>Gnathifera</taxon>
        <taxon>Rotifera</taxon>
        <taxon>Eurotatoria</taxon>
        <taxon>Bdelloidea</taxon>
        <taxon>Adinetida</taxon>
        <taxon>Adinetidae</taxon>
        <taxon>Adineta</taxon>
    </lineage>
</organism>
<accession>A0A815NBU7</accession>
<evidence type="ECO:0000313" key="2">
    <source>
        <dbReference type="Proteomes" id="UP000663852"/>
    </source>
</evidence>
<name>A0A815NBU7_ADIRI</name>
<evidence type="ECO:0000313" key="1">
    <source>
        <dbReference type="EMBL" id="CAF1435509.1"/>
    </source>
</evidence>
<reference evidence="1" key="1">
    <citation type="submission" date="2021-02" db="EMBL/GenBank/DDBJ databases">
        <authorList>
            <person name="Nowell W R."/>
        </authorList>
    </citation>
    <scope>NUCLEOTIDE SEQUENCE</scope>
</reference>
<gene>
    <name evidence="1" type="ORF">EDS130_LOCUS38497</name>
</gene>
<dbReference type="EMBL" id="CAJNOJ010000404">
    <property type="protein sequence ID" value="CAF1435509.1"/>
    <property type="molecule type" value="Genomic_DNA"/>
</dbReference>
<proteinExistence type="predicted"/>
<comment type="caution">
    <text evidence="1">The sequence shown here is derived from an EMBL/GenBank/DDBJ whole genome shotgun (WGS) entry which is preliminary data.</text>
</comment>
<dbReference type="AlphaFoldDB" id="A0A815NBU7"/>